<reference evidence="2 3" key="2">
    <citation type="journal article" date="2013" name="Plant Cell Physiol.">
        <title>Rice Annotation Project Database (RAP-DB): an integrative and interactive database for rice genomics.</title>
        <authorList>
            <person name="Sakai H."/>
            <person name="Lee S.S."/>
            <person name="Tanaka T."/>
            <person name="Numa H."/>
            <person name="Kim J."/>
            <person name="Kawahara Y."/>
            <person name="Wakimoto H."/>
            <person name="Yang C.C."/>
            <person name="Iwamoto M."/>
            <person name="Abe T."/>
            <person name="Yamada Y."/>
            <person name="Muto A."/>
            <person name="Inokuchi H."/>
            <person name="Ikemura T."/>
            <person name="Matsumoto T."/>
            <person name="Sasaki T."/>
            <person name="Itoh T."/>
        </authorList>
    </citation>
    <scope>NUCLEOTIDE SEQUENCE [LARGE SCALE GENOMIC DNA]</scope>
    <source>
        <strain evidence="3">cv. Nipponbare</strain>
    </source>
</reference>
<feature type="compositionally biased region" description="Low complexity" evidence="1">
    <location>
        <begin position="127"/>
        <end position="139"/>
    </location>
</feature>
<reference evidence="2 3" key="3">
    <citation type="journal article" date="2013" name="Rice">
        <title>Improvement of the Oryza sativa Nipponbare reference genome using next generation sequence and optical map data.</title>
        <authorList>
            <person name="Kawahara Y."/>
            <person name="de la Bastide M."/>
            <person name="Hamilton J.P."/>
            <person name="Kanamori H."/>
            <person name="McCombie W.R."/>
            <person name="Ouyang S."/>
            <person name="Schwartz D.C."/>
            <person name="Tanaka T."/>
            <person name="Wu J."/>
            <person name="Zhou S."/>
            <person name="Childs K.L."/>
            <person name="Davidson R.M."/>
            <person name="Lin H."/>
            <person name="Quesada-Ocampo L."/>
            <person name="Vaillancourt B."/>
            <person name="Sakai H."/>
            <person name="Lee S.S."/>
            <person name="Kim J."/>
            <person name="Numa H."/>
            <person name="Itoh T."/>
            <person name="Buell C.R."/>
            <person name="Matsumoto T."/>
        </authorList>
    </citation>
    <scope>NUCLEOTIDE SEQUENCE [LARGE SCALE GENOMIC DNA]</scope>
    <source>
        <strain evidence="3">cv. Nipponbare</strain>
    </source>
</reference>
<name>A0A0P0VZX6_ORYSJ</name>
<reference evidence="3" key="1">
    <citation type="journal article" date="2005" name="Nature">
        <title>The map-based sequence of the rice genome.</title>
        <authorList>
            <consortium name="International rice genome sequencing project (IRGSP)"/>
            <person name="Matsumoto T."/>
            <person name="Wu J."/>
            <person name="Kanamori H."/>
            <person name="Katayose Y."/>
            <person name="Fujisawa M."/>
            <person name="Namiki N."/>
            <person name="Mizuno H."/>
            <person name="Yamamoto K."/>
            <person name="Antonio B.A."/>
            <person name="Baba T."/>
            <person name="Sakata K."/>
            <person name="Nagamura Y."/>
            <person name="Aoki H."/>
            <person name="Arikawa K."/>
            <person name="Arita K."/>
            <person name="Bito T."/>
            <person name="Chiden Y."/>
            <person name="Fujitsuka N."/>
            <person name="Fukunaka R."/>
            <person name="Hamada M."/>
            <person name="Harada C."/>
            <person name="Hayashi A."/>
            <person name="Hijishita S."/>
            <person name="Honda M."/>
            <person name="Hosokawa S."/>
            <person name="Ichikawa Y."/>
            <person name="Idonuma A."/>
            <person name="Iijima M."/>
            <person name="Ikeda M."/>
            <person name="Ikeno M."/>
            <person name="Ito K."/>
            <person name="Ito S."/>
            <person name="Ito T."/>
            <person name="Ito Y."/>
            <person name="Ito Y."/>
            <person name="Iwabuchi A."/>
            <person name="Kamiya K."/>
            <person name="Karasawa W."/>
            <person name="Kurita K."/>
            <person name="Katagiri S."/>
            <person name="Kikuta A."/>
            <person name="Kobayashi H."/>
            <person name="Kobayashi N."/>
            <person name="Machita K."/>
            <person name="Maehara T."/>
            <person name="Masukawa M."/>
            <person name="Mizubayashi T."/>
            <person name="Mukai Y."/>
            <person name="Nagasaki H."/>
            <person name="Nagata Y."/>
            <person name="Naito S."/>
            <person name="Nakashima M."/>
            <person name="Nakama Y."/>
            <person name="Nakamichi Y."/>
            <person name="Nakamura M."/>
            <person name="Meguro A."/>
            <person name="Negishi M."/>
            <person name="Ohta I."/>
            <person name="Ohta T."/>
            <person name="Okamoto M."/>
            <person name="Ono N."/>
            <person name="Saji S."/>
            <person name="Sakaguchi M."/>
            <person name="Sakai K."/>
            <person name="Shibata M."/>
            <person name="Shimokawa T."/>
            <person name="Song J."/>
            <person name="Takazaki Y."/>
            <person name="Terasawa K."/>
            <person name="Tsugane M."/>
            <person name="Tsuji K."/>
            <person name="Ueda S."/>
            <person name="Waki K."/>
            <person name="Yamagata H."/>
            <person name="Yamamoto M."/>
            <person name="Yamamoto S."/>
            <person name="Yamane H."/>
            <person name="Yoshiki S."/>
            <person name="Yoshihara R."/>
            <person name="Yukawa K."/>
            <person name="Zhong H."/>
            <person name="Yano M."/>
            <person name="Yuan Q."/>
            <person name="Ouyang S."/>
            <person name="Liu J."/>
            <person name="Jones K.M."/>
            <person name="Gansberger K."/>
            <person name="Moffat K."/>
            <person name="Hill J."/>
            <person name="Bera J."/>
            <person name="Fadrosh D."/>
            <person name="Jin S."/>
            <person name="Johri S."/>
            <person name="Kim M."/>
            <person name="Overton L."/>
            <person name="Reardon M."/>
            <person name="Tsitrin T."/>
            <person name="Vuong H."/>
            <person name="Weaver B."/>
            <person name="Ciecko A."/>
            <person name="Tallon L."/>
            <person name="Jackson J."/>
            <person name="Pai G."/>
            <person name="Aken S.V."/>
            <person name="Utterback T."/>
            <person name="Reidmuller S."/>
            <person name="Feldblyum T."/>
            <person name="Hsiao J."/>
            <person name="Zismann V."/>
            <person name="Iobst S."/>
            <person name="de Vazeille A.R."/>
            <person name="Buell C.R."/>
            <person name="Ying K."/>
            <person name="Li Y."/>
            <person name="Lu T."/>
            <person name="Huang Y."/>
            <person name="Zhao Q."/>
            <person name="Feng Q."/>
            <person name="Zhang L."/>
            <person name="Zhu J."/>
            <person name="Weng Q."/>
            <person name="Mu J."/>
            <person name="Lu Y."/>
            <person name="Fan D."/>
            <person name="Liu Y."/>
            <person name="Guan J."/>
            <person name="Zhang Y."/>
            <person name="Yu S."/>
            <person name="Liu X."/>
            <person name="Zhang Y."/>
            <person name="Hong G."/>
            <person name="Han B."/>
            <person name="Choisne N."/>
            <person name="Demange N."/>
            <person name="Orjeda G."/>
            <person name="Samain S."/>
            <person name="Cattolico L."/>
            <person name="Pelletier E."/>
            <person name="Couloux A."/>
            <person name="Segurens B."/>
            <person name="Wincker P."/>
            <person name="D'Hont A."/>
            <person name="Scarpelli C."/>
            <person name="Weissenbach J."/>
            <person name="Salanoubat M."/>
            <person name="Quetier F."/>
            <person name="Yu Y."/>
            <person name="Kim H.R."/>
            <person name="Rambo T."/>
            <person name="Currie J."/>
            <person name="Collura K."/>
            <person name="Luo M."/>
            <person name="Yang T."/>
            <person name="Ammiraju J.S.S."/>
            <person name="Engler F."/>
            <person name="Soderlund C."/>
            <person name="Wing R.A."/>
            <person name="Palmer L.E."/>
            <person name="de la Bastide M."/>
            <person name="Spiegel L."/>
            <person name="Nascimento L."/>
            <person name="Zutavern T."/>
            <person name="O'Shaughnessy A."/>
            <person name="Dike S."/>
            <person name="Dedhia N."/>
            <person name="Preston R."/>
            <person name="Balija V."/>
            <person name="McCombie W.R."/>
            <person name="Chow T."/>
            <person name="Chen H."/>
            <person name="Chung M."/>
            <person name="Chen C."/>
            <person name="Shaw J."/>
            <person name="Wu H."/>
            <person name="Hsiao K."/>
            <person name="Chao Y."/>
            <person name="Chu M."/>
            <person name="Cheng C."/>
            <person name="Hour A."/>
            <person name="Lee P."/>
            <person name="Lin S."/>
            <person name="Lin Y."/>
            <person name="Liou J."/>
            <person name="Liu S."/>
            <person name="Hsing Y."/>
            <person name="Raghuvanshi S."/>
            <person name="Mohanty A."/>
            <person name="Bharti A.K."/>
            <person name="Gaur A."/>
            <person name="Gupta V."/>
            <person name="Kumar D."/>
            <person name="Ravi V."/>
            <person name="Vij S."/>
            <person name="Kapur A."/>
            <person name="Khurana P."/>
            <person name="Khurana P."/>
            <person name="Khurana J.P."/>
            <person name="Tyagi A.K."/>
            <person name="Gaikwad K."/>
            <person name="Singh A."/>
            <person name="Dalal V."/>
            <person name="Srivastava S."/>
            <person name="Dixit A."/>
            <person name="Pal A.K."/>
            <person name="Ghazi I.A."/>
            <person name="Yadav M."/>
            <person name="Pandit A."/>
            <person name="Bhargava A."/>
            <person name="Sureshbabu K."/>
            <person name="Batra K."/>
            <person name="Sharma T.R."/>
            <person name="Mohapatra T."/>
            <person name="Singh N.K."/>
            <person name="Messing J."/>
            <person name="Nelson A.B."/>
            <person name="Fuks G."/>
            <person name="Kavchok S."/>
            <person name="Keizer G."/>
            <person name="Linton E."/>
            <person name="Llaca V."/>
            <person name="Song R."/>
            <person name="Tanyolac B."/>
            <person name="Young S."/>
            <person name="Ho-Il K."/>
            <person name="Hahn J.H."/>
            <person name="Sangsakoo G."/>
            <person name="Vanavichit A."/>
            <person name="de Mattos Luiz.A.T."/>
            <person name="Zimmer P.D."/>
            <person name="Malone G."/>
            <person name="Dellagostin O."/>
            <person name="de Oliveira A.C."/>
            <person name="Bevan M."/>
            <person name="Bancroft I."/>
            <person name="Minx P."/>
            <person name="Cordum H."/>
            <person name="Wilson R."/>
            <person name="Cheng Z."/>
            <person name="Jin W."/>
            <person name="Jiang J."/>
            <person name="Leong S.A."/>
            <person name="Iwama H."/>
            <person name="Gojobori T."/>
            <person name="Itoh T."/>
            <person name="Niimura Y."/>
            <person name="Fujii Y."/>
            <person name="Habara T."/>
            <person name="Sakai H."/>
            <person name="Sato Y."/>
            <person name="Wilson G."/>
            <person name="Kumar K."/>
            <person name="McCouch S."/>
            <person name="Juretic N."/>
            <person name="Hoen D."/>
            <person name="Wright S."/>
            <person name="Bruskiewich R."/>
            <person name="Bureau T."/>
            <person name="Miyao A."/>
            <person name="Hirochika H."/>
            <person name="Nishikawa T."/>
            <person name="Kadowaki K."/>
            <person name="Sugiura M."/>
            <person name="Burr B."/>
            <person name="Sasaki T."/>
        </authorList>
    </citation>
    <scope>NUCLEOTIDE SEQUENCE [LARGE SCALE GENOMIC DNA]</scope>
    <source>
        <strain evidence="3">cv. Nipponbare</strain>
    </source>
</reference>
<dbReference type="FunCoup" id="A0A0P0VZX6">
    <property type="interactions" value="200"/>
</dbReference>
<evidence type="ECO:0000313" key="3">
    <source>
        <dbReference type="Proteomes" id="UP000059680"/>
    </source>
</evidence>
<keyword evidence="3" id="KW-1185">Reference proteome</keyword>
<dbReference type="PaxDb" id="39947-A0A0P0VZX6"/>
<feature type="region of interest" description="Disordered" evidence="1">
    <location>
        <begin position="87"/>
        <end position="152"/>
    </location>
</feature>
<organism evidence="2 3">
    <name type="scientific">Oryza sativa subsp. japonica</name>
    <name type="common">Rice</name>
    <dbReference type="NCBI Taxonomy" id="39947"/>
    <lineage>
        <taxon>Eukaryota</taxon>
        <taxon>Viridiplantae</taxon>
        <taxon>Streptophyta</taxon>
        <taxon>Embryophyta</taxon>
        <taxon>Tracheophyta</taxon>
        <taxon>Spermatophyta</taxon>
        <taxon>Magnoliopsida</taxon>
        <taxon>Liliopsida</taxon>
        <taxon>Poales</taxon>
        <taxon>Poaceae</taxon>
        <taxon>BOP clade</taxon>
        <taxon>Oryzoideae</taxon>
        <taxon>Oryzeae</taxon>
        <taxon>Oryzinae</taxon>
        <taxon>Oryza</taxon>
        <taxon>Oryza sativa</taxon>
    </lineage>
</organism>
<gene>
    <name evidence="2" type="ordered locus">Os03g0453051</name>
    <name evidence="2" type="ORF">OSNPB_030453051</name>
</gene>
<feature type="region of interest" description="Disordered" evidence="1">
    <location>
        <begin position="177"/>
        <end position="233"/>
    </location>
</feature>
<dbReference type="EMBL" id="AP014959">
    <property type="protein sequence ID" value="BAS84904.1"/>
    <property type="molecule type" value="Genomic_DNA"/>
</dbReference>
<sequence length="233" mass="25645">MNQHRQNRWNRNRRRRNRKPNRRATVNAALPPSPGLGAPKLATARHHPKRVPHGEAMLPVYSSSPNTHPNLLPPQARAVELRRKLRRSTPSRARPGRAVHGPVHAVSGGSKEAVDGRARPRRRDPRPLLLLSLTTSTPPTNQPHRRRPLSLIPPPYQRCRRLCLLEPITMDLTLPPPSSFPSGCRPCPSPPSPAVPRSFPTGRRSTPSRARPGRAAYGPIHAASGGSKEAVDG</sequence>
<feature type="region of interest" description="Disordered" evidence="1">
    <location>
        <begin position="1"/>
        <end position="49"/>
    </location>
</feature>
<evidence type="ECO:0000256" key="1">
    <source>
        <dbReference type="SAM" id="MobiDB-lite"/>
    </source>
</evidence>
<accession>A0A0P0VZX6</accession>
<evidence type="ECO:0000313" key="2">
    <source>
        <dbReference type="EMBL" id="BAS84904.1"/>
    </source>
</evidence>
<proteinExistence type="predicted"/>
<dbReference type="Proteomes" id="UP000059680">
    <property type="component" value="Chromosome 3"/>
</dbReference>
<dbReference type="AlphaFoldDB" id="A0A0P0VZX6"/>
<dbReference type="InParanoid" id="A0A0P0VZX6"/>
<feature type="compositionally biased region" description="Basic residues" evidence="1">
    <location>
        <begin position="87"/>
        <end position="97"/>
    </location>
</feature>
<protein>
    <submittedName>
        <fullName evidence="2">Os03g0453051 protein</fullName>
    </submittedName>
</protein>
<feature type="compositionally biased region" description="Basic residues" evidence="1">
    <location>
        <begin position="1"/>
        <end position="22"/>
    </location>
</feature>